<keyword evidence="1" id="KW-0460">Magnesium</keyword>
<comment type="cofactor">
    <cofactor evidence="1">
        <name>Mg(2+)</name>
        <dbReference type="ChEBI" id="CHEBI:18420"/>
    </cofactor>
</comment>
<sequence>MNAKMLSLFRYPFPTLKNPFADALQEITDNQWIDGEYRWLYKDDPQTRQKYKKTKTAHIASQWFPTSSQERLKPVCRFMLWTLFNDDKYEEGTPEQIRFIHQQSIAVLKGEVSAAQSGIPLGGLLASLREELLPFISEESLQRFIAGLSRYFRGVELELEYKQKKAFPSIEECIAIREDSLCLYPFLELTDLETGIPLPPGVNEHPVLQRLRALAVRMMVYFNEVQSVMKDEATDSIYYNVVKAIQYNKNLSLEEACLEDVRIHNEELKEFVRLQQSLPDFGEWQDVVVNRVHYISMTLSGWKSVSSRLERYNSLHGFPSAEIIKKTALSD</sequence>
<protein>
    <recommendedName>
        <fullName evidence="1">Terpene synthase</fullName>
        <ecNumber evidence="1">4.2.3.-</ecNumber>
    </recommendedName>
</protein>
<comment type="similarity">
    <text evidence="1">Belongs to the terpene synthase family.</text>
</comment>
<dbReference type="Proteomes" id="UP000320811">
    <property type="component" value="Unassembled WGS sequence"/>
</dbReference>
<name>A0A561PUM0_9BACT</name>
<dbReference type="OrthoDB" id="1223397at2"/>
<dbReference type="InterPro" id="IPR034686">
    <property type="entry name" value="Terpene_cyclase-like_2"/>
</dbReference>
<keyword evidence="1" id="KW-0456">Lyase</keyword>
<dbReference type="GO" id="GO:0046872">
    <property type="term" value="F:metal ion binding"/>
    <property type="evidence" value="ECO:0007669"/>
    <property type="project" value="UniProtKB-KW"/>
</dbReference>
<evidence type="ECO:0000313" key="2">
    <source>
        <dbReference type="EMBL" id="TWF41811.1"/>
    </source>
</evidence>
<dbReference type="PANTHER" id="PTHR35201">
    <property type="entry name" value="TERPENE SYNTHASE"/>
    <property type="match status" value="1"/>
</dbReference>
<dbReference type="InterPro" id="IPR008949">
    <property type="entry name" value="Isoprenoid_synthase_dom_sf"/>
</dbReference>
<dbReference type="GO" id="GO:0010333">
    <property type="term" value="F:terpene synthase activity"/>
    <property type="evidence" value="ECO:0007669"/>
    <property type="project" value="InterPro"/>
</dbReference>
<evidence type="ECO:0000256" key="1">
    <source>
        <dbReference type="RuleBase" id="RU366034"/>
    </source>
</evidence>
<dbReference type="PANTHER" id="PTHR35201:SF4">
    <property type="entry name" value="BETA-PINACENE SYNTHASE-RELATED"/>
    <property type="match status" value="1"/>
</dbReference>
<proteinExistence type="inferred from homology"/>
<dbReference type="RefSeq" id="WP_145670183.1">
    <property type="nucleotide sequence ID" value="NZ_VIWO01000003.1"/>
</dbReference>
<comment type="caution">
    <text evidence="2">The sequence shown here is derived from an EMBL/GenBank/DDBJ whole genome shotgun (WGS) entry which is preliminary data.</text>
</comment>
<dbReference type="EC" id="4.2.3.-" evidence="1"/>
<gene>
    <name evidence="2" type="ORF">FHW36_103615</name>
</gene>
<dbReference type="AlphaFoldDB" id="A0A561PUM0"/>
<dbReference type="Pfam" id="PF19086">
    <property type="entry name" value="Terpene_syn_C_2"/>
    <property type="match status" value="1"/>
</dbReference>
<dbReference type="SFLD" id="SFLDS00005">
    <property type="entry name" value="Isoprenoid_Synthase_Type_I"/>
    <property type="match status" value="1"/>
</dbReference>
<organism evidence="2 3">
    <name type="scientific">Chitinophaga polysaccharea</name>
    <dbReference type="NCBI Taxonomy" id="1293035"/>
    <lineage>
        <taxon>Bacteria</taxon>
        <taxon>Pseudomonadati</taxon>
        <taxon>Bacteroidota</taxon>
        <taxon>Chitinophagia</taxon>
        <taxon>Chitinophagales</taxon>
        <taxon>Chitinophagaceae</taxon>
        <taxon>Chitinophaga</taxon>
    </lineage>
</organism>
<keyword evidence="3" id="KW-1185">Reference proteome</keyword>
<evidence type="ECO:0000313" key="3">
    <source>
        <dbReference type="Proteomes" id="UP000320811"/>
    </source>
</evidence>
<dbReference type="SFLD" id="SFLDG01020">
    <property type="entry name" value="Terpene_Cyclase_Like_2"/>
    <property type="match status" value="1"/>
</dbReference>
<dbReference type="Gene3D" id="1.10.600.10">
    <property type="entry name" value="Farnesyl Diphosphate Synthase"/>
    <property type="match status" value="1"/>
</dbReference>
<dbReference type="SUPFAM" id="SSF48576">
    <property type="entry name" value="Terpenoid synthases"/>
    <property type="match status" value="1"/>
</dbReference>
<keyword evidence="1" id="KW-0479">Metal-binding</keyword>
<dbReference type="EMBL" id="VIWO01000003">
    <property type="protein sequence ID" value="TWF41811.1"/>
    <property type="molecule type" value="Genomic_DNA"/>
</dbReference>
<accession>A0A561PUM0</accession>
<reference evidence="2 3" key="1">
    <citation type="submission" date="2019-06" db="EMBL/GenBank/DDBJ databases">
        <title>Sorghum-associated microbial communities from plants grown in Nebraska, USA.</title>
        <authorList>
            <person name="Schachtman D."/>
        </authorList>
    </citation>
    <scope>NUCLEOTIDE SEQUENCE [LARGE SCALE GENOMIC DNA]</scope>
    <source>
        <strain evidence="2 3">1209</strain>
    </source>
</reference>